<evidence type="ECO:0000313" key="20">
    <source>
        <dbReference type="Proteomes" id="UP000317371"/>
    </source>
</evidence>
<dbReference type="Gene3D" id="3.40.50.300">
    <property type="entry name" value="P-loop containing nucleotide triphosphate hydrolases"/>
    <property type="match status" value="1"/>
</dbReference>
<keyword evidence="10" id="KW-0067">ATP-binding</keyword>
<evidence type="ECO:0000313" key="19">
    <source>
        <dbReference type="EMBL" id="TQE95520.1"/>
    </source>
</evidence>
<dbReference type="InParanoid" id="A0A540VFH4"/>
<dbReference type="GO" id="GO:0042802">
    <property type="term" value="F:identical protein binding"/>
    <property type="evidence" value="ECO:0007669"/>
    <property type="project" value="UniProtKB-ARBA"/>
</dbReference>
<gene>
    <name evidence="19" type="ORF">FKZ61_11805</name>
</gene>
<keyword evidence="9 19" id="KW-0418">Kinase</keyword>
<keyword evidence="7 17" id="KW-0812">Transmembrane</keyword>
<dbReference type="GO" id="GO:0005886">
    <property type="term" value="C:plasma membrane"/>
    <property type="evidence" value="ECO:0007669"/>
    <property type="project" value="UniProtKB-SubCell"/>
</dbReference>
<sequence>MDTLDLREYIRPLLRWWWLILLAALAAGTASFLYLRQQPPTYEARTTIMVGTGLQDPNPNNSQLGLSQTLAQTYADMARRAPLREATMAALQLSKLPEYTVSVAPDSQVIEITVIDQDPQLAYVVANELVRQLIRQSPAGREEQDRENFINQQLDQIEAGIEETEAEIDRKREELAGLFSARDIANTEAQIAALQTKLSTLRANYASLLANSQRGAVNKITILEPASLPTRPLPSNILLNVLAAAMVGAVLAASGAYVLELLDDSVRDEEDVRRRLQLPLIAAVPTARGPDPLVMAKGLPSAATEAYRGLRTNLQFCNVDQELQVLLLTSPAPQEGKSVTTANLALALAHLGQRVILVDADLHRPVQHRLFKLPNKVGLTNGLLAVSAGGQVEVERLLQPTGVPTLRLLTSGPLPPNPAELLGSRRMKELLAQLRQEADVILLDSPPATVVVDATILATLADGVLVVLRAGRTRRARAQRALESLQNVHARIIGAVLNGASVKASYYSHPEYGYGINPQAATSGGGGSLLSRLRRNQPASDDAPGLVQPGPGLPSQPRPGNTK</sequence>
<dbReference type="AlphaFoldDB" id="A0A540VFH4"/>
<dbReference type="InterPro" id="IPR005702">
    <property type="entry name" value="Wzc-like_C"/>
</dbReference>
<evidence type="ECO:0000256" key="2">
    <source>
        <dbReference type="ARBA" id="ARBA00006683"/>
    </source>
</evidence>
<accession>A0A540VFH4</accession>
<dbReference type="EMBL" id="VIGC01000013">
    <property type="protein sequence ID" value="TQE95520.1"/>
    <property type="molecule type" value="Genomic_DNA"/>
</dbReference>
<dbReference type="NCBIfam" id="TIGR01007">
    <property type="entry name" value="eps_fam"/>
    <property type="match status" value="1"/>
</dbReference>
<dbReference type="InterPro" id="IPR033756">
    <property type="entry name" value="YlxH/NBP35"/>
</dbReference>
<evidence type="ECO:0000256" key="9">
    <source>
        <dbReference type="ARBA" id="ARBA00022777"/>
    </source>
</evidence>
<evidence type="ECO:0000259" key="18">
    <source>
        <dbReference type="Pfam" id="PF02706"/>
    </source>
</evidence>
<evidence type="ECO:0000256" key="17">
    <source>
        <dbReference type="SAM" id="Phobius"/>
    </source>
</evidence>
<keyword evidence="15" id="KW-0175">Coiled coil</keyword>
<feature type="domain" description="Polysaccharide chain length determinant N-terminal" evidence="18">
    <location>
        <begin position="2"/>
        <end position="76"/>
    </location>
</feature>
<protein>
    <recommendedName>
        <fullName evidence="4">non-specific protein-tyrosine kinase</fullName>
        <ecNumber evidence="4">2.7.10.2</ecNumber>
    </recommendedName>
</protein>
<dbReference type="InterPro" id="IPR050445">
    <property type="entry name" value="Bact_polysacc_biosynth/exp"/>
</dbReference>
<feature type="coiled-coil region" evidence="15">
    <location>
        <begin position="147"/>
        <end position="211"/>
    </location>
</feature>
<evidence type="ECO:0000256" key="13">
    <source>
        <dbReference type="ARBA" id="ARBA00023137"/>
    </source>
</evidence>
<evidence type="ECO:0000256" key="5">
    <source>
        <dbReference type="ARBA" id="ARBA00022475"/>
    </source>
</evidence>
<dbReference type="PANTHER" id="PTHR32309">
    <property type="entry name" value="TYROSINE-PROTEIN KINASE"/>
    <property type="match status" value="1"/>
</dbReference>
<feature type="transmembrane region" description="Helical" evidence="17">
    <location>
        <begin position="16"/>
        <end position="35"/>
    </location>
</feature>
<dbReference type="GO" id="GO:0004715">
    <property type="term" value="F:non-membrane spanning protein tyrosine kinase activity"/>
    <property type="evidence" value="ECO:0007669"/>
    <property type="project" value="UniProtKB-EC"/>
</dbReference>
<keyword evidence="11 17" id="KW-1133">Transmembrane helix</keyword>
<keyword evidence="6 19" id="KW-0808">Transferase</keyword>
<proteinExistence type="inferred from homology"/>
<evidence type="ECO:0000256" key="7">
    <source>
        <dbReference type="ARBA" id="ARBA00022692"/>
    </source>
</evidence>
<dbReference type="Pfam" id="PF02706">
    <property type="entry name" value="Wzz"/>
    <property type="match status" value="1"/>
</dbReference>
<evidence type="ECO:0000256" key="4">
    <source>
        <dbReference type="ARBA" id="ARBA00011903"/>
    </source>
</evidence>
<dbReference type="CDD" id="cd05387">
    <property type="entry name" value="BY-kinase"/>
    <property type="match status" value="1"/>
</dbReference>
<comment type="similarity">
    <text evidence="2">Belongs to the CpsC/CapA family.</text>
</comment>
<comment type="catalytic activity">
    <reaction evidence="14">
        <text>L-tyrosyl-[protein] + ATP = O-phospho-L-tyrosyl-[protein] + ADP + H(+)</text>
        <dbReference type="Rhea" id="RHEA:10596"/>
        <dbReference type="Rhea" id="RHEA-COMP:10136"/>
        <dbReference type="Rhea" id="RHEA-COMP:20101"/>
        <dbReference type="ChEBI" id="CHEBI:15378"/>
        <dbReference type="ChEBI" id="CHEBI:30616"/>
        <dbReference type="ChEBI" id="CHEBI:46858"/>
        <dbReference type="ChEBI" id="CHEBI:61978"/>
        <dbReference type="ChEBI" id="CHEBI:456216"/>
        <dbReference type="EC" id="2.7.10.2"/>
    </reaction>
</comment>
<name>A0A540VFH4_9CHLR</name>
<comment type="subcellular location">
    <subcellularLocation>
        <location evidence="1">Cell membrane</location>
        <topology evidence="1">Multi-pass membrane protein</topology>
    </subcellularLocation>
</comment>
<keyword evidence="20" id="KW-1185">Reference proteome</keyword>
<evidence type="ECO:0000256" key="8">
    <source>
        <dbReference type="ARBA" id="ARBA00022741"/>
    </source>
</evidence>
<evidence type="ECO:0000256" key="3">
    <source>
        <dbReference type="ARBA" id="ARBA00007316"/>
    </source>
</evidence>
<evidence type="ECO:0000256" key="1">
    <source>
        <dbReference type="ARBA" id="ARBA00004651"/>
    </source>
</evidence>
<evidence type="ECO:0000256" key="14">
    <source>
        <dbReference type="ARBA" id="ARBA00051245"/>
    </source>
</evidence>
<dbReference type="SUPFAM" id="SSF52540">
    <property type="entry name" value="P-loop containing nucleoside triphosphate hydrolases"/>
    <property type="match status" value="1"/>
</dbReference>
<dbReference type="InterPro" id="IPR027417">
    <property type="entry name" value="P-loop_NTPase"/>
</dbReference>
<dbReference type="Proteomes" id="UP000317371">
    <property type="component" value="Unassembled WGS sequence"/>
</dbReference>
<keyword evidence="8" id="KW-0547">Nucleotide-binding</keyword>
<evidence type="ECO:0000256" key="16">
    <source>
        <dbReference type="SAM" id="MobiDB-lite"/>
    </source>
</evidence>
<dbReference type="FunFam" id="3.40.50.300:FF:000527">
    <property type="entry name" value="Tyrosine-protein kinase etk"/>
    <property type="match status" value="1"/>
</dbReference>
<comment type="similarity">
    <text evidence="3">Belongs to the CpsD/CapB family.</text>
</comment>
<dbReference type="RefSeq" id="WP_141610339.1">
    <property type="nucleotide sequence ID" value="NZ_VIGC02000013.1"/>
</dbReference>
<dbReference type="OrthoDB" id="9794577at2"/>
<dbReference type="Pfam" id="PF10609">
    <property type="entry name" value="ParA"/>
    <property type="match status" value="1"/>
</dbReference>
<organism evidence="19 20">
    <name type="scientific">Litorilinea aerophila</name>
    <dbReference type="NCBI Taxonomy" id="1204385"/>
    <lineage>
        <taxon>Bacteria</taxon>
        <taxon>Bacillati</taxon>
        <taxon>Chloroflexota</taxon>
        <taxon>Caldilineae</taxon>
        <taxon>Caldilineales</taxon>
        <taxon>Caldilineaceae</taxon>
        <taxon>Litorilinea</taxon>
    </lineage>
</organism>
<evidence type="ECO:0000256" key="10">
    <source>
        <dbReference type="ARBA" id="ARBA00022840"/>
    </source>
</evidence>
<dbReference type="PANTHER" id="PTHR32309:SF13">
    <property type="entry name" value="FERRIC ENTEROBACTIN TRANSPORT PROTEIN FEPE"/>
    <property type="match status" value="1"/>
</dbReference>
<dbReference type="GO" id="GO:0005524">
    <property type="term" value="F:ATP binding"/>
    <property type="evidence" value="ECO:0007669"/>
    <property type="project" value="UniProtKB-KW"/>
</dbReference>
<keyword evidence="5" id="KW-1003">Cell membrane</keyword>
<evidence type="ECO:0000256" key="12">
    <source>
        <dbReference type="ARBA" id="ARBA00023136"/>
    </source>
</evidence>
<comment type="caution">
    <text evidence="19">The sequence shown here is derived from an EMBL/GenBank/DDBJ whole genome shotgun (WGS) entry which is preliminary data.</text>
</comment>
<evidence type="ECO:0000256" key="11">
    <source>
        <dbReference type="ARBA" id="ARBA00022989"/>
    </source>
</evidence>
<evidence type="ECO:0000256" key="6">
    <source>
        <dbReference type="ARBA" id="ARBA00022679"/>
    </source>
</evidence>
<keyword evidence="12 17" id="KW-0472">Membrane</keyword>
<feature type="region of interest" description="Disordered" evidence="16">
    <location>
        <begin position="524"/>
        <end position="563"/>
    </location>
</feature>
<evidence type="ECO:0000256" key="15">
    <source>
        <dbReference type="SAM" id="Coils"/>
    </source>
</evidence>
<keyword evidence="13" id="KW-0829">Tyrosine-protein kinase</keyword>
<dbReference type="EC" id="2.7.10.2" evidence="4"/>
<reference evidence="19 20" key="1">
    <citation type="submission" date="2019-06" db="EMBL/GenBank/DDBJ databases">
        <title>Genome sequence of Litorilinea aerophila BAA-2444.</title>
        <authorList>
            <person name="Maclea K.S."/>
            <person name="Maurais E.G."/>
            <person name="Iannazzi L.C."/>
        </authorList>
    </citation>
    <scope>NUCLEOTIDE SEQUENCE [LARGE SCALE GENOMIC DNA]</scope>
    <source>
        <strain evidence="19 20">ATCC BAA-2444</strain>
    </source>
</reference>
<dbReference type="InterPro" id="IPR003856">
    <property type="entry name" value="LPS_length_determ_N"/>
</dbReference>